<dbReference type="Proteomes" id="UP000692954">
    <property type="component" value="Unassembled WGS sequence"/>
</dbReference>
<dbReference type="Pfam" id="PF00378">
    <property type="entry name" value="ECH_1"/>
    <property type="match status" value="1"/>
</dbReference>
<dbReference type="GO" id="GO:0016836">
    <property type="term" value="F:hydro-lyase activity"/>
    <property type="evidence" value="ECO:0007669"/>
    <property type="project" value="UniProtKB-ARBA"/>
</dbReference>
<dbReference type="AlphaFoldDB" id="A0A8S1NQP6"/>
<evidence type="ECO:0000313" key="4">
    <source>
        <dbReference type="EMBL" id="CAD8091963.1"/>
    </source>
</evidence>
<dbReference type="GO" id="GO:0005739">
    <property type="term" value="C:mitochondrion"/>
    <property type="evidence" value="ECO:0007669"/>
    <property type="project" value="TreeGrafter"/>
</dbReference>
<keyword evidence="2" id="KW-0456">Lyase</keyword>
<comment type="similarity">
    <text evidence="1 3">Belongs to the enoyl-CoA hydratase/isomerase family.</text>
</comment>
<dbReference type="PANTHER" id="PTHR11941">
    <property type="entry name" value="ENOYL-COA HYDRATASE-RELATED"/>
    <property type="match status" value="1"/>
</dbReference>
<dbReference type="InterPro" id="IPR018376">
    <property type="entry name" value="Enoyl-CoA_hyd/isom_CS"/>
</dbReference>
<dbReference type="PANTHER" id="PTHR11941:SF171">
    <property type="entry name" value="SD19268P"/>
    <property type="match status" value="1"/>
</dbReference>
<dbReference type="InterPro" id="IPR001753">
    <property type="entry name" value="Enoyl-CoA_hydra/iso"/>
</dbReference>
<dbReference type="CDD" id="cd06558">
    <property type="entry name" value="crotonase-like"/>
    <property type="match status" value="1"/>
</dbReference>
<evidence type="ECO:0000313" key="5">
    <source>
        <dbReference type="Proteomes" id="UP000692954"/>
    </source>
</evidence>
<dbReference type="FunFam" id="1.10.12.10:FF:000001">
    <property type="entry name" value="Probable enoyl-CoA hydratase, mitochondrial"/>
    <property type="match status" value="1"/>
</dbReference>
<dbReference type="PROSITE" id="PS00166">
    <property type="entry name" value="ENOYL_COA_HYDRATASE"/>
    <property type="match status" value="1"/>
</dbReference>
<dbReference type="EMBL" id="CAJJDN010000058">
    <property type="protein sequence ID" value="CAD8091963.1"/>
    <property type="molecule type" value="Genomic_DNA"/>
</dbReference>
<evidence type="ECO:0008006" key="6">
    <source>
        <dbReference type="Google" id="ProtNLM"/>
    </source>
</evidence>
<comment type="caution">
    <text evidence="4">The sequence shown here is derived from an EMBL/GenBank/DDBJ whole genome shotgun (WGS) entry which is preliminary data.</text>
</comment>
<proteinExistence type="inferred from homology"/>
<protein>
    <recommendedName>
        <fullName evidence="6">Enoyl-CoA hydratase</fullName>
    </recommendedName>
</protein>
<name>A0A8S1NQP6_9CILI</name>
<evidence type="ECO:0000256" key="2">
    <source>
        <dbReference type="ARBA" id="ARBA00023239"/>
    </source>
</evidence>
<sequence>MQKLIYKYSQGLFSVRLHDKIKGLAIAELNNPQKKNALSKQLLIEMRQQISELNAQKDINCVILRSSTGGTFCAGADLKERVGLSNFETELVVKNLRDTFNQLSNLAQPVIGVIDGYALGGGLELALACDIRIVSKQSILGLPETGLAIIPGAGGTQRTPRIIGLALAKELIFTGRRLNADEALKIGLVNYVEDDGQQANIKAENIATQILQNGPIGIRAAKIAINRGMEVDIESGLKIEEQLYYQVCHSQDRLEGLKAFAEKRKPQYKGE</sequence>
<organism evidence="4 5">
    <name type="scientific">Paramecium sonneborni</name>
    <dbReference type="NCBI Taxonomy" id="65129"/>
    <lineage>
        <taxon>Eukaryota</taxon>
        <taxon>Sar</taxon>
        <taxon>Alveolata</taxon>
        <taxon>Ciliophora</taxon>
        <taxon>Intramacronucleata</taxon>
        <taxon>Oligohymenophorea</taxon>
        <taxon>Peniculida</taxon>
        <taxon>Parameciidae</taxon>
        <taxon>Paramecium</taxon>
    </lineage>
</organism>
<evidence type="ECO:0000256" key="1">
    <source>
        <dbReference type="ARBA" id="ARBA00005254"/>
    </source>
</evidence>
<reference evidence="4" key="1">
    <citation type="submission" date="2021-01" db="EMBL/GenBank/DDBJ databases">
        <authorList>
            <consortium name="Genoscope - CEA"/>
            <person name="William W."/>
        </authorList>
    </citation>
    <scope>NUCLEOTIDE SEQUENCE</scope>
</reference>
<dbReference type="GO" id="GO:0006635">
    <property type="term" value="P:fatty acid beta-oxidation"/>
    <property type="evidence" value="ECO:0007669"/>
    <property type="project" value="TreeGrafter"/>
</dbReference>
<gene>
    <name evidence="4" type="ORF">PSON_ATCC_30995.1.T0580146</name>
</gene>
<evidence type="ECO:0000256" key="3">
    <source>
        <dbReference type="RuleBase" id="RU003707"/>
    </source>
</evidence>
<dbReference type="OrthoDB" id="410701at2759"/>
<keyword evidence="5" id="KW-1185">Reference proteome</keyword>
<dbReference type="FunFam" id="3.90.226.10:FF:000009">
    <property type="entry name" value="Carnitinyl-CoA dehydratase"/>
    <property type="match status" value="1"/>
</dbReference>
<accession>A0A8S1NQP6</accession>